<gene>
    <name evidence="1" type="ORF">BS640_18725</name>
</gene>
<organism evidence="1 2">
    <name type="scientific">Rouxiella badensis</name>
    <dbReference type="NCBI Taxonomy" id="1646377"/>
    <lineage>
        <taxon>Bacteria</taxon>
        <taxon>Pseudomonadati</taxon>
        <taxon>Pseudomonadota</taxon>
        <taxon>Gammaproteobacteria</taxon>
        <taxon>Enterobacterales</taxon>
        <taxon>Yersiniaceae</taxon>
        <taxon>Rouxiella</taxon>
    </lineage>
</organism>
<dbReference type="EMBL" id="MRWE01000038">
    <property type="protein sequence ID" value="ORJ23938.1"/>
    <property type="molecule type" value="Genomic_DNA"/>
</dbReference>
<protein>
    <submittedName>
        <fullName evidence="1">Transcriptional regulator</fullName>
    </submittedName>
</protein>
<evidence type="ECO:0000313" key="1">
    <source>
        <dbReference type="EMBL" id="ORJ23938.1"/>
    </source>
</evidence>
<dbReference type="RefSeq" id="WP_084913097.1">
    <property type="nucleotide sequence ID" value="NZ_MRWE01000038.1"/>
</dbReference>
<name>A0A1X0WAX3_9GAMM</name>
<reference evidence="1 2" key="1">
    <citation type="journal article" date="2017" name="Int. J. Syst. Evol. Microbiol.">
        <title>Rouxiella badensis sp. nov. and Rouxiella silvae sp. nov. isolated from peat bog soil in Germany and emendation of the genus description.</title>
        <authorList>
            <person name="Le Fleche-Mateos A."/>
            <person name="Kugler J.H."/>
            <person name="Hansen S.H."/>
            <person name="Syldatk C."/>
            <person name="Hausmann R."/>
            <person name="Lomprez F."/>
            <person name="Vandenbogaert M."/>
            <person name="Manuguerra J.C."/>
            <person name="Grimont P.A."/>
        </authorList>
    </citation>
    <scope>NUCLEOTIDE SEQUENCE [LARGE SCALE GENOMIC DNA]</scope>
    <source>
        <strain evidence="1 2">DSM 100043</strain>
    </source>
</reference>
<dbReference type="AlphaFoldDB" id="A0A1X0WAX3"/>
<keyword evidence="2" id="KW-1185">Reference proteome</keyword>
<dbReference type="STRING" id="1646377.BS640_18725"/>
<evidence type="ECO:0000313" key="2">
    <source>
        <dbReference type="Proteomes" id="UP000192536"/>
    </source>
</evidence>
<sequence length="87" mass="9659">MRIINEYSAPTPEDLMQLKDRLGMTGNQMADLAGLAGGEQWRKYTGGKTPRSMSAQMLFYIAAQLVLEPKQIDSIVAKMRELGAEII</sequence>
<proteinExistence type="predicted"/>
<accession>A0A1X0WAX3</accession>
<dbReference type="Proteomes" id="UP000192536">
    <property type="component" value="Unassembled WGS sequence"/>
</dbReference>
<comment type="caution">
    <text evidence="1">The sequence shown here is derived from an EMBL/GenBank/DDBJ whole genome shotgun (WGS) entry which is preliminary data.</text>
</comment>